<proteinExistence type="predicted"/>
<dbReference type="KEGG" id="dfg:B0537_00670"/>
<reference evidence="2 3" key="1">
    <citation type="journal article" date="2016" name="Int. J. Syst. Evol. Microbiol.">
        <title>Desulfotomaculum ferrireducens sp. nov., a moderately thermophilic sulfate-reducing and dissimilatory Fe(III)-reducing bacterium isolated from compost.</title>
        <authorList>
            <person name="Yang G."/>
            <person name="Guo J."/>
            <person name="Zhuang L."/>
            <person name="Yuan Y."/>
            <person name="Zhou S."/>
        </authorList>
    </citation>
    <scope>NUCLEOTIDE SEQUENCE [LARGE SCALE GENOMIC DNA]</scope>
    <source>
        <strain evidence="2 3">GSS09</strain>
    </source>
</reference>
<dbReference type="InterPro" id="IPR036986">
    <property type="entry name" value="S4_RNA-bd_sf"/>
</dbReference>
<dbReference type="SUPFAM" id="SSF55174">
    <property type="entry name" value="Alpha-L RNA-binding motif"/>
    <property type="match status" value="1"/>
</dbReference>
<evidence type="ECO:0000313" key="3">
    <source>
        <dbReference type="Proteomes" id="UP000189464"/>
    </source>
</evidence>
<organism evidence="2 3">
    <name type="scientific">Desulforamulus ferrireducens</name>
    <dbReference type="NCBI Taxonomy" id="1833852"/>
    <lineage>
        <taxon>Bacteria</taxon>
        <taxon>Bacillati</taxon>
        <taxon>Bacillota</taxon>
        <taxon>Clostridia</taxon>
        <taxon>Eubacteriales</taxon>
        <taxon>Peptococcaceae</taxon>
        <taxon>Desulforamulus</taxon>
    </lineage>
</organism>
<protein>
    <submittedName>
        <fullName evidence="2">RNA-binding protein</fullName>
    </submittedName>
</protein>
<keyword evidence="1" id="KW-0694">RNA-binding</keyword>
<dbReference type="Proteomes" id="UP000189464">
    <property type="component" value="Chromosome"/>
</dbReference>
<dbReference type="EMBL" id="CP019698">
    <property type="protein sequence ID" value="AQS57763.1"/>
    <property type="molecule type" value="Genomic_DNA"/>
</dbReference>
<dbReference type="RefSeq" id="WP_077712726.1">
    <property type="nucleotide sequence ID" value="NZ_CP019698.1"/>
</dbReference>
<dbReference type="OrthoDB" id="9811532at2"/>
<dbReference type="STRING" id="1833852.B0537_00670"/>
<keyword evidence="3" id="KW-1185">Reference proteome</keyword>
<gene>
    <name evidence="2" type="ORF">B0537_00670</name>
</gene>
<dbReference type="PROSITE" id="PS50889">
    <property type="entry name" value="S4"/>
    <property type="match status" value="1"/>
</dbReference>
<dbReference type="AlphaFoldDB" id="A0A1S6ISL0"/>
<dbReference type="Gene3D" id="3.10.290.10">
    <property type="entry name" value="RNA-binding S4 domain"/>
    <property type="match status" value="1"/>
</dbReference>
<dbReference type="GO" id="GO:0003723">
    <property type="term" value="F:RNA binding"/>
    <property type="evidence" value="ECO:0007669"/>
    <property type="project" value="UniProtKB-KW"/>
</dbReference>
<evidence type="ECO:0000313" key="2">
    <source>
        <dbReference type="EMBL" id="AQS57763.1"/>
    </source>
</evidence>
<dbReference type="Pfam" id="PF13275">
    <property type="entry name" value="S4_2"/>
    <property type="match status" value="1"/>
</dbReference>
<name>A0A1S6ISL0_9FIRM</name>
<evidence type="ECO:0000256" key="1">
    <source>
        <dbReference type="PROSITE-ProRule" id="PRU00182"/>
    </source>
</evidence>
<accession>A0A1S6ISL0</accession>
<sequence>MTEKIKVNGEIRLDQFLKWAKVTGSGGQSKILIQSCMVKVNHEVETRRGKMLKANDLVEVEGVGSFLVVM</sequence>